<dbReference type="InterPro" id="IPR050950">
    <property type="entry name" value="HTH-type_LysR_regulators"/>
</dbReference>
<dbReference type="Proteomes" id="UP000298642">
    <property type="component" value="Chromosome"/>
</dbReference>
<sequence>MLNLKRLQYLDAVYQYKNFTQASEALYVSQPAISSAVQALEEELGVRLVVRSSKGVTFTYEGEQFMIWARRILSTCEAAENAMRDLAGTAEQRLRLGISHVLTNPIVPMIFSTFLREHPKAQIYLNEGSMNKHVEMVTGEMLDLAYNAFPTAPEAEELEIIPMGTMEIHAVLHPDHPLARLDRIPWRGWGRRSSL</sequence>
<keyword evidence="7" id="KW-1185">Reference proteome</keyword>
<protein>
    <submittedName>
        <fullName evidence="6">LysR family transcriptional regulator</fullName>
    </submittedName>
</protein>
<dbReference type="GO" id="GO:0005829">
    <property type="term" value="C:cytosol"/>
    <property type="evidence" value="ECO:0007669"/>
    <property type="project" value="TreeGrafter"/>
</dbReference>
<dbReference type="EMBL" id="CP034413">
    <property type="protein sequence ID" value="QCI59769.1"/>
    <property type="molecule type" value="Genomic_DNA"/>
</dbReference>
<reference evidence="7" key="1">
    <citation type="submission" date="2018-12" db="EMBL/GenBank/DDBJ databases">
        <title>Dusodibacter welbiota gen. nov., sp. nov., isolated from human faeces and emended description of the Oscillibacter genus.</title>
        <authorList>
            <person name="Le Roy T."/>
            <person name="Van der Smissen P."/>
            <person name="Delzenne N."/>
            <person name="Muccioli G."/>
            <person name="Collet J.F."/>
            <person name="Cani P.D."/>
        </authorList>
    </citation>
    <scope>NUCLEOTIDE SEQUENCE [LARGE SCALE GENOMIC DNA]</scope>
    <source>
        <strain evidence="7">J115</strain>
    </source>
</reference>
<dbReference type="Gene3D" id="3.40.190.10">
    <property type="entry name" value="Periplasmic binding protein-like II"/>
    <property type="match status" value="1"/>
</dbReference>
<evidence type="ECO:0000256" key="1">
    <source>
        <dbReference type="ARBA" id="ARBA00009437"/>
    </source>
</evidence>
<evidence type="ECO:0000259" key="5">
    <source>
        <dbReference type="PROSITE" id="PS50931"/>
    </source>
</evidence>
<dbReference type="Pfam" id="PF00126">
    <property type="entry name" value="HTH_1"/>
    <property type="match status" value="1"/>
</dbReference>
<keyword evidence="3" id="KW-0238">DNA-binding</keyword>
<dbReference type="PROSITE" id="PS50931">
    <property type="entry name" value="HTH_LYSR"/>
    <property type="match status" value="1"/>
</dbReference>
<dbReference type="InterPro" id="IPR036390">
    <property type="entry name" value="WH_DNA-bd_sf"/>
</dbReference>
<dbReference type="AlphaFoldDB" id="A0A4D7AL11"/>
<evidence type="ECO:0000256" key="4">
    <source>
        <dbReference type="ARBA" id="ARBA00023163"/>
    </source>
</evidence>
<evidence type="ECO:0000256" key="2">
    <source>
        <dbReference type="ARBA" id="ARBA00023015"/>
    </source>
</evidence>
<dbReference type="InterPro" id="IPR036388">
    <property type="entry name" value="WH-like_DNA-bd_sf"/>
</dbReference>
<proteinExistence type="inferred from homology"/>
<feature type="domain" description="HTH lysR-type" evidence="5">
    <location>
        <begin position="2"/>
        <end position="59"/>
    </location>
</feature>
<dbReference type="InterPro" id="IPR000847">
    <property type="entry name" value="LysR_HTH_N"/>
</dbReference>
<organism evidence="6 7">
    <name type="scientific">Dysosmobacter welbionis</name>
    <dbReference type="NCBI Taxonomy" id="2093857"/>
    <lineage>
        <taxon>Bacteria</taxon>
        <taxon>Bacillati</taxon>
        <taxon>Bacillota</taxon>
        <taxon>Clostridia</taxon>
        <taxon>Eubacteriales</taxon>
        <taxon>Oscillospiraceae</taxon>
        <taxon>Dysosmobacter</taxon>
    </lineage>
</organism>
<dbReference type="InterPro" id="IPR005119">
    <property type="entry name" value="LysR_subst-bd"/>
</dbReference>
<dbReference type="PRINTS" id="PR00039">
    <property type="entry name" value="HTHLYSR"/>
</dbReference>
<name>A0A4D7AL11_9FIRM</name>
<dbReference type="KEGG" id="obj:EIO64_11505"/>
<dbReference type="PANTHER" id="PTHR30419">
    <property type="entry name" value="HTH-TYPE TRANSCRIPTIONAL REGULATOR YBHD"/>
    <property type="match status" value="1"/>
</dbReference>
<evidence type="ECO:0000313" key="6">
    <source>
        <dbReference type="EMBL" id="QCI59769.1"/>
    </source>
</evidence>
<comment type="similarity">
    <text evidence="1">Belongs to the LysR transcriptional regulatory family.</text>
</comment>
<evidence type="ECO:0000313" key="7">
    <source>
        <dbReference type="Proteomes" id="UP000298642"/>
    </source>
</evidence>
<dbReference type="FunFam" id="1.10.10.10:FF:000001">
    <property type="entry name" value="LysR family transcriptional regulator"/>
    <property type="match status" value="1"/>
</dbReference>
<dbReference type="Pfam" id="PF03466">
    <property type="entry name" value="LysR_substrate"/>
    <property type="match status" value="1"/>
</dbReference>
<keyword evidence="4" id="KW-0804">Transcription</keyword>
<accession>A0A4D7AL11</accession>
<evidence type="ECO:0000256" key="3">
    <source>
        <dbReference type="ARBA" id="ARBA00023125"/>
    </source>
</evidence>
<dbReference type="RefSeq" id="WP_136891387.1">
    <property type="nucleotide sequence ID" value="NZ_CP034413.3"/>
</dbReference>
<dbReference type="CDD" id="cd05466">
    <property type="entry name" value="PBP2_LTTR_substrate"/>
    <property type="match status" value="1"/>
</dbReference>
<dbReference type="GO" id="GO:0003677">
    <property type="term" value="F:DNA binding"/>
    <property type="evidence" value="ECO:0007669"/>
    <property type="project" value="UniProtKB-KW"/>
</dbReference>
<keyword evidence="2" id="KW-0805">Transcription regulation</keyword>
<gene>
    <name evidence="6" type="ORF">EIO64_11505</name>
</gene>
<dbReference type="Gene3D" id="1.10.10.10">
    <property type="entry name" value="Winged helix-like DNA-binding domain superfamily/Winged helix DNA-binding domain"/>
    <property type="match status" value="1"/>
</dbReference>
<dbReference type="SUPFAM" id="SSF53850">
    <property type="entry name" value="Periplasmic binding protein-like II"/>
    <property type="match status" value="1"/>
</dbReference>
<dbReference type="SUPFAM" id="SSF46785">
    <property type="entry name" value="Winged helix' DNA-binding domain"/>
    <property type="match status" value="1"/>
</dbReference>
<dbReference type="GO" id="GO:0003700">
    <property type="term" value="F:DNA-binding transcription factor activity"/>
    <property type="evidence" value="ECO:0007669"/>
    <property type="project" value="InterPro"/>
</dbReference>